<keyword evidence="3" id="KW-1185">Reference proteome</keyword>
<comment type="caution">
    <text evidence="2">The sequence shown here is derived from an EMBL/GenBank/DDBJ whole genome shotgun (WGS) entry which is preliminary data.</text>
</comment>
<dbReference type="Proteomes" id="UP000295341">
    <property type="component" value="Unassembled WGS sequence"/>
</dbReference>
<dbReference type="RefSeq" id="WP_133882441.1">
    <property type="nucleotide sequence ID" value="NZ_MWIN01000018.1"/>
</dbReference>
<dbReference type="SUPFAM" id="SSF53756">
    <property type="entry name" value="UDP-Glycosyltransferase/glycogen phosphorylase"/>
    <property type="match status" value="1"/>
</dbReference>
<feature type="region of interest" description="Disordered" evidence="1">
    <location>
        <begin position="467"/>
        <end position="507"/>
    </location>
</feature>
<dbReference type="NCBIfam" id="TIGR04396">
    <property type="entry name" value="surf_polysacc"/>
    <property type="match status" value="1"/>
</dbReference>
<evidence type="ECO:0000256" key="1">
    <source>
        <dbReference type="SAM" id="MobiDB-lite"/>
    </source>
</evidence>
<reference evidence="2 3" key="1">
    <citation type="submission" date="2019-03" db="EMBL/GenBank/DDBJ databases">
        <title>Genomic Encyclopedia of Type Strains, Phase IV (KMG-IV): sequencing the most valuable type-strain genomes for metagenomic binning, comparative biology and taxonomic classification.</title>
        <authorList>
            <person name="Goeker M."/>
        </authorList>
    </citation>
    <scope>NUCLEOTIDE SEQUENCE [LARGE SCALE GENOMIC DNA]</scope>
    <source>
        <strain evidence="2 3">DSM 26377</strain>
    </source>
</reference>
<dbReference type="InterPro" id="IPR030906">
    <property type="entry name" value="Surf_polysacc"/>
</dbReference>
<feature type="compositionally biased region" description="Polar residues" evidence="1">
    <location>
        <begin position="477"/>
        <end position="507"/>
    </location>
</feature>
<name>A0A4S3K2N7_9GAMM</name>
<protein>
    <submittedName>
        <fullName evidence="2">Surface carbohydrate biosynthesis protein</fullName>
    </submittedName>
</protein>
<evidence type="ECO:0000313" key="2">
    <source>
        <dbReference type="EMBL" id="TDU28926.1"/>
    </source>
</evidence>
<dbReference type="AlphaFoldDB" id="A0A4S3K2N7"/>
<organism evidence="2 3">
    <name type="scientific">Panacagrimonas perspica</name>
    <dbReference type="NCBI Taxonomy" id="381431"/>
    <lineage>
        <taxon>Bacteria</taxon>
        <taxon>Pseudomonadati</taxon>
        <taxon>Pseudomonadota</taxon>
        <taxon>Gammaproteobacteria</taxon>
        <taxon>Nevskiales</taxon>
        <taxon>Nevskiaceae</taxon>
        <taxon>Panacagrimonas</taxon>
    </lineage>
</organism>
<dbReference type="OrthoDB" id="5430637at2"/>
<sequence>MTDRTTTLIIPVENQVRELDAKLLLACVAAERGLPVVLGSRTYVNFAMTHLPRGLFLAKSLRSISKKMMKIIHGLGHEIVAWDEESLVRYTSPEYYAWRYSEDTFKFVDQMFAWGEDDAAFFKSYHGYTGVPVHVTGNPRIDQLRPDVRGYFAPQVEALKARYGDFVLINTTFSFVNNFVPALNLIQRDASGATHVSRTGFGMSLPFATGMANHYQAIYDAFRDLVPKLASWFPGLRIVVRPHPSENHDVWRQILAGQPQVDVIHEGNVVPWLMAAKVLLHNGCTTAVEASVLETPAVSYMPVTAEVYDYHLPNGLSHQARTQDDVRRLITDIVAGRLGIVAPEIRQHFFDRHLASTQGPLACDRVLDVLLASGYADRAPRATSASVWLKSWFAGQWRTFKKRVNRLRPNHRNSAAYHAHRFPTVTAAQINERIARFGSLLGRFGSVRAETLSEHVFRIHDPHAAARGVDIRPGERGSTSQDPSINEGITETKMSASRFPQATEQLR</sequence>
<proteinExistence type="predicted"/>
<gene>
    <name evidence="2" type="ORF">DFR24_3307</name>
</gene>
<dbReference type="EMBL" id="SOBT01000009">
    <property type="protein sequence ID" value="TDU28926.1"/>
    <property type="molecule type" value="Genomic_DNA"/>
</dbReference>
<accession>A0A4S3K2N7</accession>
<evidence type="ECO:0000313" key="3">
    <source>
        <dbReference type="Proteomes" id="UP000295341"/>
    </source>
</evidence>